<comment type="caution">
    <text evidence="9">The sequence shown here is derived from an EMBL/GenBank/DDBJ whole genome shotgun (WGS) entry which is preliminary data.</text>
</comment>
<dbReference type="InterPro" id="IPR018584">
    <property type="entry name" value="GT87"/>
</dbReference>
<keyword evidence="6 8" id="KW-0472">Membrane</keyword>
<feature type="transmembrane region" description="Helical" evidence="8">
    <location>
        <begin position="80"/>
        <end position="102"/>
    </location>
</feature>
<dbReference type="Pfam" id="PF09594">
    <property type="entry name" value="GT87"/>
    <property type="match status" value="1"/>
</dbReference>
<evidence type="ECO:0000256" key="4">
    <source>
        <dbReference type="ARBA" id="ARBA00022692"/>
    </source>
</evidence>
<keyword evidence="5 8" id="KW-1133">Transmembrane helix</keyword>
<feature type="transmembrane region" description="Helical" evidence="8">
    <location>
        <begin position="25"/>
        <end position="41"/>
    </location>
</feature>
<gene>
    <name evidence="9" type="ORF">AB6A68_09115</name>
</gene>
<organism evidence="9 10">
    <name type="scientific">Ferrimicrobium acidiphilum</name>
    <dbReference type="NCBI Taxonomy" id="121039"/>
    <lineage>
        <taxon>Bacteria</taxon>
        <taxon>Bacillati</taxon>
        <taxon>Actinomycetota</taxon>
        <taxon>Acidimicrobiia</taxon>
        <taxon>Acidimicrobiales</taxon>
        <taxon>Acidimicrobiaceae</taxon>
        <taxon>Ferrimicrobium</taxon>
    </lineage>
</organism>
<keyword evidence="3" id="KW-0808">Transferase</keyword>
<accession>A0ABV3Y361</accession>
<proteinExistence type="inferred from homology"/>
<feature type="transmembrane region" description="Helical" evidence="8">
    <location>
        <begin position="399"/>
        <end position="415"/>
    </location>
</feature>
<evidence type="ECO:0000256" key="7">
    <source>
        <dbReference type="ARBA" id="ARBA00024033"/>
    </source>
</evidence>
<protein>
    <submittedName>
        <fullName evidence="9">Glycosyltransferase 87 family protein</fullName>
    </submittedName>
</protein>
<evidence type="ECO:0000256" key="3">
    <source>
        <dbReference type="ARBA" id="ARBA00022679"/>
    </source>
</evidence>
<dbReference type="RefSeq" id="WP_369084594.1">
    <property type="nucleotide sequence ID" value="NZ_JBFSHR010000031.1"/>
</dbReference>
<evidence type="ECO:0000256" key="6">
    <source>
        <dbReference type="ARBA" id="ARBA00023136"/>
    </source>
</evidence>
<keyword evidence="10" id="KW-1185">Reference proteome</keyword>
<feature type="transmembrane region" description="Helical" evidence="8">
    <location>
        <begin position="251"/>
        <end position="276"/>
    </location>
</feature>
<feature type="transmembrane region" description="Helical" evidence="8">
    <location>
        <begin position="182"/>
        <end position="200"/>
    </location>
</feature>
<dbReference type="Proteomes" id="UP001560267">
    <property type="component" value="Unassembled WGS sequence"/>
</dbReference>
<keyword evidence="2" id="KW-1003">Cell membrane</keyword>
<evidence type="ECO:0000256" key="1">
    <source>
        <dbReference type="ARBA" id="ARBA00004651"/>
    </source>
</evidence>
<name>A0ABV3Y361_9ACTN</name>
<sequence length="443" mass="47951">MLAAPQQGIRLWRILQELTPLEQDALLYLSSAIFAIGQLFISTQADYVQWAEFALIPYAFVGLVAFAISRHARARSSRYTRVSLVLSLLVLCLVLPLSVSIAQRVNNVPGVHAQDEVAVIERCGDRVVHNQNCYLNTPHSVGTGAQNFSTATDSKAFVPYLPGMIIFGIPNGLTIPKPLRDARVSLTLFTLVVTLVALGLSRLSADDRVRLFQFVIILPTGALPLVTGGDDLPIVALLLLTLVLSYRKQPFIAGLAGGVAAVIKLTAWPLAFGLALVQPHQPDRRSRLRYGVGLISVLAPVIVIAGLIDPKAFFINEILFPLGLTKIKSPAESPLLGQKLVGLFGSQLHLYVVAALVIIGAELALLLYRRIRPATLSVMTGYVALVLFIAILLAPATRFGYLLYPANMAVWAIILRKLDRDLKKSVTPVESVASSSSVSQGRT</sequence>
<dbReference type="EMBL" id="JBFSHR010000031">
    <property type="protein sequence ID" value="MEX6429996.1"/>
    <property type="molecule type" value="Genomic_DNA"/>
</dbReference>
<evidence type="ECO:0000256" key="5">
    <source>
        <dbReference type="ARBA" id="ARBA00022989"/>
    </source>
</evidence>
<feature type="transmembrane region" description="Helical" evidence="8">
    <location>
        <begin position="348"/>
        <end position="368"/>
    </location>
</feature>
<reference evidence="9 10" key="1">
    <citation type="submission" date="2024-07" db="EMBL/GenBank/DDBJ databases">
        <title>Draft Genome Sequence of Ferrimicrobium acidiphilum Strain YE2023, Isolated from a Pulp of Bioleach Reactor.</title>
        <authorList>
            <person name="Elkina Y.A."/>
            <person name="Bulaeva A.G."/>
            <person name="Beletsky A.V."/>
            <person name="Mardanov A.V."/>
        </authorList>
    </citation>
    <scope>NUCLEOTIDE SEQUENCE [LARGE SCALE GENOMIC DNA]</scope>
    <source>
        <strain evidence="9 10">YE2023</strain>
    </source>
</reference>
<evidence type="ECO:0000313" key="10">
    <source>
        <dbReference type="Proteomes" id="UP001560267"/>
    </source>
</evidence>
<feature type="transmembrane region" description="Helical" evidence="8">
    <location>
        <begin position="47"/>
        <end position="68"/>
    </location>
</feature>
<comment type="subcellular location">
    <subcellularLocation>
        <location evidence="1">Cell membrane</location>
        <topology evidence="1">Multi-pass membrane protein</topology>
    </subcellularLocation>
</comment>
<evidence type="ECO:0000256" key="2">
    <source>
        <dbReference type="ARBA" id="ARBA00022475"/>
    </source>
</evidence>
<evidence type="ECO:0000256" key="8">
    <source>
        <dbReference type="SAM" id="Phobius"/>
    </source>
</evidence>
<feature type="transmembrane region" description="Helical" evidence="8">
    <location>
        <begin position="288"/>
        <end position="308"/>
    </location>
</feature>
<evidence type="ECO:0000313" key="9">
    <source>
        <dbReference type="EMBL" id="MEX6429996.1"/>
    </source>
</evidence>
<feature type="transmembrane region" description="Helical" evidence="8">
    <location>
        <begin position="375"/>
        <end position="393"/>
    </location>
</feature>
<keyword evidence="4 8" id="KW-0812">Transmembrane</keyword>
<comment type="similarity">
    <text evidence="7">Belongs to the glycosyltransferase 87 family.</text>
</comment>